<dbReference type="Gene3D" id="3.30.479.30">
    <property type="entry name" value="Band 7 domain"/>
    <property type="match status" value="1"/>
</dbReference>
<dbReference type="Pfam" id="PF01145">
    <property type="entry name" value="Band_7"/>
    <property type="match status" value="1"/>
</dbReference>
<reference evidence="5 6" key="1">
    <citation type="journal article" date="2022" name="Syst. Appl. Microbiol.">
        <title>Rhodopirellula aestuarii sp. nov., a novel member of the genus Rhodopirellula isolated from brackish sediments collected in the Tagus River estuary, Portugal.</title>
        <authorList>
            <person name="Vitorino I.R."/>
            <person name="Klimek D."/>
            <person name="Calusinska M."/>
            <person name="Lobo-da-Cunha A."/>
            <person name="Vasconcelos V."/>
            <person name="Lage O.M."/>
        </authorList>
    </citation>
    <scope>NUCLEOTIDE SEQUENCE [LARGE SCALE GENOMIC DNA]</scope>
    <source>
        <strain evidence="5 6">ICT_H3.1</strain>
    </source>
</reference>
<feature type="transmembrane region" description="Helical" evidence="3">
    <location>
        <begin position="57"/>
        <end position="77"/>
    </location>
</feature>
<comment type="caution">
    <text evidence="5">The sequence shown here is derived from an EMBL/GenBank/DDBJ whole genome shotgun (WGS) entry which is preliminary data.</text>
</comment>
<evidence type="ECO:0000313" key="6">
    <source>
        <dbReference type="Proteomes" id="UP001202961"/>
    </source>
</evidence>
<organism evidence="5 6">
    <name type="scientific">Aporhodopirellula aestuarii</name>
    <dbReference type="NCBI Taxonomy" id="2950107"/>
    <lineage>
        <taxon>Bacteria</taxon>
        <taxon>Pseudomonadati</taxon>
        <taxon>Planctomycetota</taxon>
        <taxon>Planctomycetia</taxon>
        <taxon>Pirellulales</taxon>
        <taxon>Pirellulaceae</taxon>
        <taxon>Aporhodopirellula</taxon>
    </lineage>
</organism>
<feature type="region of interest" description="Disordered" evidence="2">
    <location>
        <begin position="122"/>
        <end position="153"/>
    </location>
</feature>
<keyword evidence="3" id="KW-0472">Membrane</keyword>
<accession>A0ABT0U6T5</accession>
<keyword evidence="6" id="KW-1185">Reference proteome</keyword>
<dbReference type="CDD" id="cd03402">
    <property type="entry name" value="SPFH_like_u2"/>
    <property type="match status" value="1"/>
</dbReference>
<gene>
    <name evidence="5" type="ORF">NB063_18830</name>
</gene>
<dbReference type="PANTHER" id="PTHR43446">
    <property type="entry name" value="MEMBRANE PROTEIN-RELATED"/>
    <property type="match status" value="1"/>
</dbReference>
<dbReference type="EMBL" id="JAMQBK010000051">
    <property type="protein sequence ID" value="MCM2372672.1"/>
    <property type="molecule type" value="Genomic_DNA"/>
</dbReference>
<dbReference type="SMART" id="SM00244">
    <property type="entry name" value="PHB"/>
    <property type="match status" value="1"/>
</dbReference>
<proteinExistence type="predicted"/>
<dbReference type="InterPro" id="IPR036013">
    <property type="entry name" value="Band_7/SPFH_dom_sf"/>
</dbReference>
<dbReference type="RefSeq" id="WP_250930307.1">
    <property type="nucleotide sequence ID" value="NZ_JAMQBK010000051.1"/>
</dbReference>
<dbReference type="PANTHER" id="PTHR43446:SF1">
    <property type="entry name" value="BAND 7 DOMAIN-CONTAINING PROTEIN"/>
    <property type="match status" value="1"/>
</dbReference>
<evidence type="ECO:0000256" key="3">
    <source>
        <dbReference type="SAM" id="Phobius"/>
    </source>
</evidence>
<evidence type="ECO:0000259" key="4">
    <source>
        <dbReference type="SMART" id="SM00244"/>
    </source>
</evidence>
<evidence type="ECO:0000256" key="2">
    <source>
        <dbReference type="SAM" id="MobiDB-lite"/>
    </source>
</evidence>
<evidence type="ECO:0000256" key="1">
    <source>
        <dbReference type="ARBA" id="ARBA00004167"/>
    </source>
</evidence>
<dbReference type="Proteomes" id="UP001202961">
    <property type="component" value="Unassembled WGS sequence"/>
</dbReference>
<dbReference type="SUPFAM" id="SSF117892">
    <property type="entry name" value="Band 7/SPFH domain"/>
    <property type="match status" value="1"/>
</dbReference>
<feature type="compositionally biased region" description="Polar residues" evidence="2">
    <location>
        <begin position="138"/>
        <end position="148"/>
    </location>
</feature>
<feature type="domain" description="Band 7" evidence="4">
    <location>
        <begin position="72"/>
        <end position="259"/>
    </location>
</feature>
<dbReference type="InterPro" id="IPR001107">
    <property type="entry name" value="Band_7"/>
</dbReference>
<feature type="transmembrane region" description="Helical" evidence="3">
    <location>
        <begin position="28"/>
        <end position="50"/>
    </location>
</feature>
<keyword evidence="3" id="KW-1133">Transmembrane helix</keyword>
<keyword evidence="3" id="KW-0812">Transmembrane</keyword>
<sequence length="324" mass="35184">MSNYAQPSVGEQPPVVHPERLVVPATGWMALASCLGLLVLGVLMMIGGIVSGSGFAAVLGIMLLPIAVIGLCGLMAITPNDSRVLILFGEYRGTVKQSGFFWVNPFYSKKRVSLRIRNFETGSTSTPEQKDAAGTVVQAKSRSASRPSKVNDRDGNPIEISAVVVWRVTDTAEALFEVDDYVHFVEVQSEAALRNLATRYPYDSEDHEESLRGSTDEICSRLREDIQERLQTAGVHVIEARISHLAYAAEIASAMLQRQQAGAVVAARTKIVDGAVGMVDMALEHLKRDNIVELNDQQRATLVSNLLVVLCSDRHTQPVVQAGS</sequence>
<comment type="subcellular location">
    <subcellularLocation>
        <location evidence="1">Membrane</location>
        <topology evidence="1">Single-pass membrane protein</topology>
    </subcellularLocation>
</comment>
<name>A0ABT0U6T5_9BACT</name>
<protein>
    <submittedName>
        <fullName evidence="5">SPFH domain-containing protein</fullName>
    </submittedName>
</protein>
<evidence type="ECO:0000313" key="5">
    <source>
        <dbReference type="EMBL" id="MCM2372672.1"/>
    </source>
</evidence>